<evidence type="ECO:0000256" key="2">
    <source>
        <dbReference type="SAM" id="SignalP"/>
    </source>
</evidence>
<dbReference type="Proteomes" id="UP000076871">
    <property type="component" value="Unassembled WGS sequence"/>
</dbReference>
<keyword evidence="2" id="KW-0732">Signal</keyword>
<accession>A0A165CZ84</accession>
<organism evidence="4 5">
    <name type="scientific">Laetiporus sulphureus 93-53</name>
    <dbReference type="NCBI Taxonomy" id="1314785"/>
    <lineage>
        <taxon>Eukaryota</taxon>
        <taxon>Fungi</taxon>
        <taxon>Dikarya</taxon>
        <taxon>Basidiomycota</taxon>
        <taxon>Agaricomycotina</taxon>
        <taxon>Agaricomycetes</taxon>
        <taxon>Polyporales</taxon>
        <taxon>Laetiporus</taxon>
    </lineage>
</organism>
<dbReference type="OrthoDB" id="2745134at2759"/>
<evidence type="ECO:0000313" key="5">
    <source>
        <dbReference type="Proteomes" id="UP000076871"/>
    </source>
</evidence>
<dbReference type="EMBL" id="KV427641">
    <property type="protein sequence ID" value="KZT03795.1"/>
    <property type="molecule type" value="Genomic_DNA"/>
</dbReference>
<protein>
    <recommendedName>
        <fullName evidence="3">DUF6533 domain-containing protein</fullName>
    </recommendedName>
</protein>
<sequence length="176" mass="19597">MGHVVASLHVPLTCAMFVSFSADNCQDVSSLRMVIPVMQFSCEVAVVASHSNGSTTQLLLIISPHMSRATFPFQRAYLAQLLVYSCRHDRVIGCMSLTASEVDSSFTQDYAIVAGAALIFFDHAITFGQEVQLFWGERSFSAWLFFANQMLALSYAIISVWSLVNLDTVMWLQYCE</sequence>
<keyword evidence="1" id="KW-1133">Transmembrane helix</keyword>
<reference evidence="4 5" key="1">
    <citation type="journal article" date="2016" name="Mol. Biol. Evol.">
        <title>Comparative Genomics of Early-Diverging Mushroom-Forming Fungi Provides Insights into the Origins of Lignocellulose Decay Capabilities.</title>
        <authorList>
            <person name="Nagy L.G."/>
            <person name="Riley R."/>
            <person name="Tritt A."/>
            <person name="Adam C."/>
            <person name="Daum C."/>
            <person name="Floudas D."/>
            <person name="Sun H."/>
            <person name="Yadav J.S."/>
            <person name="Pangilinan J."/>
            <person name="Larsson K.H."/>
            <person name="Matsuura K."/>
            <person name="Barry K."/>
            <person name="Labutti K."/>
            <person name="Kuo R."/>
            <person name="Ohm R.A."/>
            <person name="Bhattacharya S.S."/>
            <person name="Shirouzu T."/>
            <person name="Yoshinaga Y."/>
            <person name="Martin F.M."/>
            <person name="Grigoriev I.V."/>
            <person name="Hibbett D.S."/>
        </authorList>
    </citation>
    <scope>NUCLEOTIDE SEQUENCE [LARGE SCALE GENOMIC DNA]</scope>
    <source>
        <strain evidence="4 5">93-53</strain>
    </source>
</reference>
<feature type="transmembrane region" description="Helical" evidence="1">
    <location>
        <begin position="110"/>
        <end position="128"/>
    </location>
</feature>
<dbReference type="GeneID" id="63826546"/>
<evidence type="ECO:0000256" key="1">
    <source>
        <dbReference type="SAM" id="Phobius"/>
    </source>
</evidence>
<feature type="domain" description="DUF6533" evidence="3">
    <location>
        <begin position="110"/>
        <end position="151"/>
    </location>
</feature>
<dbReference type="Pfam" id="PF20151">
    <property type="entry name" value="DUF6533"/>
    <property type="match status" value="1"/>
</dbReference>
<proteinExistence type="predicted"/>
<gene>
    <name evidence="4" type="ORF">LAESUDRAFT_728819</name>
</gene>
<dbReference type="RefSeq" id="XP_040761535.1">
    <property type="nucleotide sequence ID" value="XM_040909517.1"/>
</dbReference>
<dbReference type="InterPro" id="IPR045340">
    <property type="entry name" value="DUF6533"/>
</dbReference>
<keyword evidence="1" id="KW-0812">Transmembrane</keyword>
<keyword evidence="5" id="KW-1185">Reference proteome</keyword>
<feature type="signal peptide" evidence="2">
    <location>
        <begin position="1"/>
        <end position="15"/>
    </location>
</feature>
<dbReference type="InParanoid" id="A0A165CZ84"/>
<keyword evidence="1" id="KW-0472">Membrane</keyword>
<evidence type="ECO:0000259" key="3">
    <source>
        <dbReference type="Pfam" id="PF20151"/>
    </source>
</evidence>
<evidence type="ECO:0000313" key="4">
    <source>
        <dbReference type="EMBL" id="KZT03795.1"/>
    </source>
</evidence>
<name>A0A165CZ84_9APHY</name>
<feature type="chain" id="PRO_5012497982" description="DUF6533 domain-containing protein" evidence="2">
    <location>
        <begin position="16"/>
        <end position="176"/>
    </location>
</feature>
<feature type="transmembrane region" description="Helical" evidence="1">
    <location>
        <begin position="140"/>
        <end position="164"/>
    </location>
</feature>
<dbReference type="AlphaFoldDB" id="A0A165CZ84"/>